<sequence length="169" mass="19533">MKNFISFLVGLIIIYGMFFSQFHLSPNTDKSYKILWAEYEFKDSKNVVMKDKLDFVDGLQNGTALLGKSVKTLFVGGWDLYNSLRMYISLLKFNFWIKLLLHIIWIFISILIAFLAMLAALIVFFYKLLFFKAPISYYMGFCLSFFGILGLSQFADDSSSKKVSHNKTS</sequence>
<evidence type="ECO:0000313" key="3">
    <source>
        <dbReference type="Proteomes" id="UP000225182"/>
    </source>
</evidence>
<keyword evidence="1" id="KW-0812">Transmembrane</keyword>
<reference evidence="2 3" key="1">
    <citation type="submission" date="2017-09" db="EMBL/GenBank/DDBJ databases">
        <title>Large-scale bioinformatics analysis of Bacillus genomes uncovers conserved roles of natural products in bacterial physiology.</title>
        <authorList>
            <consortium name="Agbiome Team Llc"/>
            <person name="Bleich R.M."/>
            <person name="Grubbs K.J."/>
            <person name="Santa Maria K.C."/>
            <person name="Allen S.E."/>
            <person name="Farag S."/>
            <person name="Shank E.A."/>
            <person name="Bowers A."/>
        </authorList>
    </citation>
    <scope>NUCLEOTIDE SEQUENCE [LARGE SCALE GENOMIC DNA]</scope>
    <source>
        <strain evidence="2 3">AFS076905</strain>
    </source>
</reference>
<feature type="transmembrane region" description="Helical" evidence="1">
    <location>
        <begin position="99"/>
        <end position="129"/>
    </location>
</feature>
<dbReference type="EMBL" id="NUYN01000006">
    <property type="protein sequence ID" value="PFN28587.1"/>
    <property type="molecule type" value="Genomic_DNA"/>
</dbReference>
<gene>
    <name evidence="2" type="ORF">COJ50_04955</name>
</gene>
<feature type="transmembrane region" description="Helical" evidence="1">
    <location>
        <begin position="6"/>
        <end position="24"/>
    </location>
</feature>
<proteinExistence type="predicted"/>
<evidence type="ECO:0000256" key="1">
    <source>
        <dbReference type="SAM" id="Phobius"/>
    </source>
</evidence>
<dbReference type="RefSeq" id="WP_098539777.1">
    <property type="nucleotide sequence ID" value="NZ_NUYN01000006.1"/>
</dbReference>
<protein>
    <submittedName>
        <fullName evidence="2">Uncharacterized protein</fullName>
    </submittedName>
</protein>
<keyword evidence="1" id="KW-1133">Transmembrane helix</keyword>
<evidence type="ECO:0000313" key="2">
    <source>
        <dbReference type="EMBL" id="PFN28587.1"/>
    </source>
</evidence>
<dbReference type="AlphaFoldDB" id="A0A2B1KV87"/>
<organism evidence="2 3">
    <name type="scientific">Bacillus cereus</name>
    <dbReference type="NCBI Taxonomy" id="1396"/>
    <lineage>
        <taxon>Bacteria</taxon>
        <taxon>Bacillati</taxon>
        <taxon>Bacillota</taxon>
        <taxon>Bacilli</taxon>
        <taxon>Bacillales</taxon>
        <taxon>Bacillaceae</taxon>
        <taxon>Bacillus</taxon>
        <taxon>Bacillus cereus group</taxon>
    </lineage>
</organism>
<dbReference type="Proteomes" id="UP000225182">
    <property type="component" value="Unassembled WGS sequence"/>
</dbReference>
<accession>A0A2B1KV87</accession>
<name>A0A2B1KV87_BACCE</name>
<comment type="caution">
    <text evidence="2">The sequence shown here is derived from an EMBL/GenBank/DDBJ whole genome shotgun (WGS) entry which is preliminary data.</text>
</comment>
<feature type="transmembrane region" description="Helical" evidence="1">
    <location>
        <begin position="135"/>
        <end position="155"/>
    </location>
</feature>
<keyword evidence="1" id="KW-0472">Membrane</keyword>